<keyword evidence="3 7" id="KW-0812">Transmembrane</keyword>
<evidence type="ECO:0000313" key="8">
    <source>
        <dbReference type="EMBL" id="KXN64778.1"/>
    </source>
</evidence>
<evidence type="ECO:0000256" key="3">
    <source>
        <dbReference type="ARBA" id="ARBA00022692"/>
    </source>
</evidence>
<dbReference type="AlphaFoldDB" id="A0A137NPW1"/>
<feature type="transmembrane region" description="Helical" evidence="7">
    <location>
        <begin position="134"/>
        <end position="164"/>
    </location>
</feature>
<feature type="transmembrane region" description="Helical" evidence="7">
    <location>
        <begin position="458"/>
        <end position="483"/>
    </location>
</feature>
<dbReference type="GO" id="GO:0005789">
    <property type="term" value="C:endoplasmic reticulum membrane"/>
    <property type="evidence" value="ECO:0007669"/>
    <property type="project" value="TreeGrafter"/>
</dbReference>
<keyword evidence="9" id="KW-1185">Reference proteome</keyword>
<gene>
    <name evidence="8" type="ORF">CONCODRAFT_13944</name>
</gene>
<keyword evidence="5 7" id="KW-0472">Membrane</keyword>
<dbReference type="OMA" id="VMIYQMI"/>
<comment type="subcellular location">
    <subcellularLocation>
        <location evidence="1">Membrane</location>
        <topology evidence="1">Multi-pass membrane protein</topology>
    </subcellularLocation>
</comment>
<evidence type="ECO:0000256" key="2">
    <source>
        <dbReference type="ARBA" id="ARBA00008803"/>
    </source>
</evidence>
<reference evidence="8 9" key="1">
    <citation type="journal article" date="2015" name="Genome Biol. Evol.">
        <title>Phylogenomic analyses indicate that early fungi evolved digesting cell walls of algal ancestors of land plants.</title>
        <authorList>
            <person name="Chang Y."/>
            <person name="Wang S."/>
            <person name="Sekimoto S."/>
            <person name="Aerts A.L."/>
            <person name="Choi C."/>
            <person name="Clum A."/>
            <person name="LaButti K.M."/>
            <person name="Lindquist E.A."/>
            <person name="Yee Ngan C."/>
            <person name="Ohm R.A."/>
            <person name="Salamov A.A."/>
            <person name="Grigoriev I.V."/>
            <person name="Spatafora J.W."/>
            <person name="Berbee M.L."/>
        </authorList>
    </citation>
    <scope>NUCLEOTIDE SEQUENCE [LARGE SCALE GENOMIC DNA]</scope>
    <source>
        <strain evidence="8 9">NRRL 28638</strain>
    </source>
</reference>
<dbReference type="OrthoDB" id="29023at2759"/>
<organism evidence="8 9">
    <name type="scientific">Conidiobolus coronatus (strain ATCC 28846 / CBS 209.66 / NRRL 28638)</name>
    <name type="common">Delacroixia coronata</name>
    <dbReference type="NCBI Taxonomy" id="796925"/>
    <lineage>
        <taxon>Eukaryota</taxon>
        <taxon>Fungi</taxon>
        <taxon>Fungi incertae sedis</taxon>
        <taxon>Zoopagomycota</taxon>
        <taxon>Entomophthoromycotina</taxon>
        <taxon>Entomophthoromycetes</taxon>
        <taxon>Entomophthorales</taxon>
        <taxon>Ancylistaceae</taxon>
        <taxon>Conidiobolus</taxon>
    </lineage>
</organism>
<feature type="compositionally biased region" description="Basic and acidic residues" evidence="6">
    <location>
        <begin position="42"/>
        <end position="58"/>
    </location>
</feature>
<evidence type="ECO:0000313" key="9">
    <source>
        <dbReference type="Proteomes" id="UP000070444"/>
    </source>
</evidence>
<evidence type="ECO:0000256" key="5">
    <source>
        <dbReference type="ARBA" id="ARBA00023136"/>
    </source>
</evidence>
<feature type="transmembrane region" description="Helical" evidence="7">
    <location>
        <begin position="513"/>
        <end position="539"/>
    </location>
</feature>
<feature type="transmembrane region" description="Helical" evidence="7">
    <location>
        <begin position="184"/>
        <end position="203"/>
    </location>
</feature>
<name>A0A137NPW1_CONC2</name>
<evidence type="ECO:0000256" key="4">
    <source>
        <dbReference type="ARBA" id="ARBA00022989"/>
    </source>
</evidence>
<dbReference type="PANTHER" id="PTHR13317:SF4">
    <property type="entry name" value="TRANSMEMBRANE ANTERIOR POSTERIOR TRANSFORMATION PROTEIN 1 HOMOLOG"/>
    <property type="match status" value="1"/>
</dbReference>
<feature type="compositionally biased region" description="Acidic residues" evidence="6">
    <location>
        <begin position="83"/>
        <end position="92"/>
    </location>
</feature>
<evidence type="ECO:0000256" key="6">
    <source>
        <dbReference type="SAM" id="MobiDB-lite"/>
    </source>
</evidence>
<accession>A0A137NPW1</accession>
<sequence length="607" mass="70371">MTLRRRNSFNAYDKNSSNENSPPQSNNNSAEQVPNIIVTKLDSGKSKSAELKNEKEHFPPSPPRSEVEDYENESEESEKTDSEGEEGSEDDYYTNPLWDYLQSELQVNEYDMNYEIKLERVRNFFKVPQYIEKLMVFGICICLNTLLFIFTILPLRVLLTLFQIVNPFNNRKLNTIQKLDLLKFLLIVISSLLLINIDASIIYHNVKNQSFIKLVVILNMTEIFDKLLSSFGQDILDSFFAEITLGKITSINFKLIRKITISTIYISIHTICICYQMICLNVAINSSDNSLLSLLLSNQFVEIKSTVFKRWERENLFQVCCGDMVERFQISILLIIIMVRNFLELWGSWIAFNKLGDFSLPLIWELIPTNLQTIWNLILSPIVIVLAAEILVDWLKHAFITKFNHIRPTVFDRYIDLLCKDLIPQIPLKLDNNDGNGGNSGSKPNILMDQSSVVARRIGFAVFPISCLIIRMSIHILTSLNIITTFNYDKFVNLYNNIHKITLNGLAQKSLEFIPVLIVGIFIYLFLLLLKLILGLRLIRFGLSRYIRILDRERLDNELAVRDKELGEKEYREIKHKLSKYPEDLYKGVKLSLNNVERYSLFKSRIP</sequence>
<dbReference type="STRING" id="796925.A0A137NPW1"/>
<feature type="transmembrane region" description="Helical" evidence="7">
    <location>
        <begin position="372"/>
        <end position="392"/>
    </location>
</feature>
<dbReference type="PANTHER" id="PTHR13317">
    <property type="entry name" value="TRANSMEMBRANE ANTERIOR POSTERIOR TRANSFORMATION PROTEIN 1 HOMOLOG"/>
    <property type="match status" value="1"/>
</dbReference>
<dbReference type="EMBL" id="KQ965183">
    <property type="protein sequence ID" value="KXN64778.1"/>
    <property type="molecule type" value="Genomic_DNA"/>
</dbReference>
<proteinExistence type="inferred from homology"/>
<feature type="transmembrane region" description="Helical" evidence="7">
    <location>
        <begin position="332"/>
        <end position="352"/>
    </location>
</feature>
<comment type="similarity">
    <text evidence="2">Belongs to the TAPT1 family.</text>
</comment>
<feature type="compositionally biased region" description="Low complexity" evidence="6">
    <location>
        <begin position="15"/>
        <end position="32"/>
    </location>
</feature>
<protein>
    <submittedName>
        <fullName evidence="8">DUF747-domain-containing protein</fullName>
    </submittedName>
</protein>
<dbReference type="InterPro" id="IPR008010">
    <property type="entry name" value="Tatp1"/>
</dbReference>
<evidence type="ECO:0000256" key="7">
    <source>
        <dbReference type="SAM" id="Phobius"/>
    </source>
</evidence>
<keyword evidence="4 7" id="KW-1133">Transmembrane helix</keyword>
<dbReference type="Pfam" id="PF05346">
    <property type="entry name" value="DUF747"/>
    <property type="match status" value="1"/>
</dbReference>
<evidence type="ECO:0000256" key="1">
    <source>
        <dbReference type="ARBA" id="ARBA00004141"/>
    </source>
</evidence>
<dbReference type="Proteomes" id="UP000070444">
    <property type="component" value="Unassembled WGS sequence"/>
</dbReference>
<feature type="region of interest" description="Disordered" evidence="6">
    <location>
        <begin position="1"/>
        <end position="93"/>
    </location>
</feature>